<dbReference type="Pfam" id="PF00669">
    <property type="entry name" value="Flagellin_N"/>
    <property type="match status" value="1"/>
</dbReference>
<evidence type="ECO:0000256" key="5">
    <source>
        <dbReference type="SAM" id="Coils"/>
    </source>
</evidence>
<feature type="domain" description="Flagellin N-terminal" evidence="6">
    <location>
        <begin position="3"/>
        <end position="141"/>
    </location>
</feature>
<dbReference type="EMBL" id="CP041666">
    <property type="protein sequence ID" value="QDP41278.1"/>
    <property type="molecule type" value="Genomic_DNA"/>
</dbReference>
<dbReference type="GO" id="GO:0009288">
    <property type="term" value="C:bacterial-type flagellum"/>
    <property type="evidence" value="ECO:0007669"/>
    <property type="project" value="UniProtKB-SubCell"/>
</dbReference>
<dbReference type="SUPFAM" id="SSF64518">
    <property type="entry name" value="Phase 1 flagellin"/>
    <property type="match status" value="1"/>
</dbReference>
<dbReference type="Gene3D" id="1.20.1330.10">
    <property type="entry name" value="f41 fragment of flagellin, N-terminal domain"/>
    <property type="match status" value="1"/>
</dbReference>
<protein>
    <recommendedName>
        <fullName evidence="2 4">Flagellin</fullName>
    </recommendedName>
</protein>
<dbReference type="GO" id="GO:0005576">
    <property type="term" value="C:extracellular region"/>
    <property type="evidence" value="ECO:0007669"/>
    <property type="project" value="UniProtKB-SubCell"/>
</dbReference>
<reference evidence="8 9" key="1">
    <citation type="submission" date="2019-07" db="EMBL/GenBank/DDBJ databases">
        <authorList>
            <person name="Li J."/>
        </authorList>
    </citation>
    <scope>NUCLEOTIDE SEQUENCE [LARGE SCALE GENOMIC DNA]</scope>
    <source>
        <strain evidence="8 9">TKL69</strain>
    </source>
</reference>
<accession>A0A516KIQ0</accession>
<dbReference type="Proteomes" id="UP000315215">
    <property type="component" value="Chromosome"/>
</dbReference>
<dbReference type="InterPro" id="IPR001492">
    <property type="entry name" value="Flagellin"/>
</dbReference>
<feature type="coiled-coil region" evidence="5">
    <location>
        <begin position="102"/>
        <end position="129"/>
    </location>
</feature>
<evidence type="ECO:0000313" key="8">
    <source>
        <dbReference type="EMBL" id="QDP41278.1"/>
    </source>
</evidence>
<keyword evidence="8" id="KW-0966">Cell projection</keyword>
<feature type="domain" description="Flagellin C-terminal" evidence="7">
    <location>
        <begin position="193"/>
        <end position="278"/>
    </location>
</feature>
<dbReference type="OrthoDB" id="9796789at2"/>
<dbReference type="AlphaFoldDB" id="A0A516KIQ0"/>
<dbReference type="InterPro" id="IPR001029">
    <property type="entry name" value="Flagellin_N"/>
</dbReference>
<keyword evidence="9" id="KW-1185">Reference proteome</keyword>
<keyword evidence="4" id="KW-0964">Secreted</keyword>
<dbReference type="InterPro" id="IPR042187">
    <property type="entry name" value="Flagellin_C_sub2"/>
</dbReference>
<evidence type="ECO:0000256" key="3">
    <source>
        <dbReference type="ARBA" id="ARBA00023143"/>
    </source>
</evidence>
<organism evidence="8 9">
    <name type="scientific">Radiobacillus deserti</name>
    <dbReference type="NCBI Taxonomy" id="2594883"/>
    <lineage>
        <taxon>Bacteria</taxon>
        <taxon>Bacillati</taxon>
        <taxon>Bacillota</taxon>
        <taxon>Bacilli</taxon>
        <taxon>Bacillales</taxon>
        <taxon>Bacillaceae</taxon>
        <taxon>Radiobacillus</taxon>
    </lineage>
</organism>
<comment type="similarity">
    <text evidence="1 4">Belongs to the bacterial flagellin family.</text>
</comment>
<keyword evidence="3 4" id="KW-0975">Bacterial flagellum</keyword>
<comment type="subcellular location">
    <subcellularLocation>
        <location evidence="4">Secreted</location>
    </subcellularLocation>
    <subcellularLocation>
        <location evidence="4">Bacterial flagellum</location>
    </subcellularLocation>
</comment>
<keyword evidence="8" id="KW-0282">Flagellum</keyword>
<evidence type="ECO:0000256" key="4">
    <source>
        <dbReference type="RuleBase" id="RU362073"/>
    </source>
</evidence>
<dbReference type="InterPro" id="IPR046358">
    <property type="entry name" value="Flagellin_C"/>
</dbReference>
<dbReference type="KEGG" id="aqt:FN924_14445"/>
<comment type="function">
    <text evidence="4">Flagellin is the subunit protein which polymerizes to form the filaments of bacterial flagella.</text>
</comment>
<gene>
    <name evidence="8" type="ORF">FN924_14445</name>
</gene>
<dbReference type="NCBIfam" id="NF009446">
    <property type="entry name" value="PRK12804.1"/>
    <property type="match status" value="1"/>
</dbReference>
<keyword evidence="5" id="KW-0175">Coiled coil</keyword>
<dbReference type="PRINTS" id="PR00207">
    <property type="entry name" value="FLAGELLIN"/>
</dbReference>
<evidence type="ECO:0000259" key="6">
    <source>
        <dbReference type="Pfam" id="PF00669"/>
    </source>
</evidence>
<dbReference type="GO" id="GO:0005198">
    <property type="term" value="F:structural molecule activity"/>
    <property type="evidence" value="ECO:0007669"/>
    <property type="project" value="UniProtKB-UniRule"/>
</dbReference>
<dbReference type="RefSeq" id="WP_143895661.1">
    <property type="nucleotide sequence ID" value="NZ_CP041666.1"/>
</dbReference>
<proteinExistence type="inferred from homology"/>
<evidence type="ECO:0000256" key="2">
    <source>
        <dbReference type="ARBA" id="ARBA00020110"/>
    </source>
</evidence>
<dbReference type="Pfam" id="PF00700">
    <property type="entry name" value="Flagellin_C"/>
    <property type="match status" value="1"/>
</dbReference>
<evidence type="ECO:0000256" key="1">
    <source>
        <dbReference type="ARBA" id="ARBA00005709"/>
    </source>
</evidence>
<dbReference type="PANTHER" id="PTHR42792">
    <property type="entry name" value="FLAGELLIN"/>
    <property type="match status" value="1"/>
</dbReference>
<name>A0A516KIQ0_9BACI</name>
<keyword evidence="8" id="KW-0969">Cilium</keyword>
<evidence type="ECO:0000259" key="7">
    <source>
        <dbReference type="Pfam" id="PF00700"/>
    </source>
</evidence>
<feature type="coiled-coil region" evidence="5">
    <location>
        <begin position="210"/>
        <end position="244"/>
    </location>
</feature>
<dbReference type="Gene3D" id="6.10.10.10">
    <property type="entry name" value="Flagellar export chaperone, C-terminal domain"/>
    <property type="match status" value="1"/>
</dbReference>
<evidence type="ECO:0000313" key="9">
    <source>
        <dbReference type="Proteomes" id="UP000315215"/>
    </source>
</evidence>
<dbReference type="PANTHER" id="PTHR42792:SF2">
    <property type="entry name" value="FLAGELLIN"/>
    <property type="match status" value="1"/>
</dbReference>
<sequence length="279" mass="29852">MRINHNIAALNTYRQLSSNTANTQSSLEKLSSGLRINRAGDDAAGLAISEKMRGQIRGLEQAERNAQDGISLIQTAEGALNETHSILQRMRELTVQAGNLGTNSKTEDLKAINDEIDQLAKELNGISDRTEFNGKKLLNGDFASSSLTFQIGANEGQQLSINIDDMSASALGVEAADLGISALADGGDTDAALTALDTAINTVSSQRSELGATQNRLQHTINNLSNANENLTAAESRIRDVDMAKEMMAFTKNNILTQAAQSMLAQANQQPQGVLQLLR</sequence>